<keyword evidence="1" id="KW-0812">Transmembrane</keyword>
<evidence type="ECO:0000313" key="3">
    <source>
        <dbReference type="Proteomes" id="UP001310692"/>
    </source>
</evidence>
<evidence type="ECO:0008006" key="4">
    <source>
        <dbReference type="Google" id="ProtNLM"/>
    </source>
</evidence>
<dbReference type="EMBL" id="JAZDRO010000001">
    <property type="protein sequence ID" value="MEE2565188.1"/>
    <property type="molecule type" value="Genomic_DNA"/>
</dbReference>
<keyword evidence="1" id="KW-1133">Transmembrane helix</keyword>
<reference evidence="2 3" key="1">
    <citation type="submission" date="2024-01" db="EMBL/GenBank/DDBJ databases">
        <title>Hyphobacterium bacterium isolated from marine sediment.</title>
        <authorList>
            <person name="Zhao S."/>
        </authorList>
    </citation>
    <scope>NUCLEOTIDE SEQUENCE [LARGE SCALE GENOMIC DNA]</scope>
    <source>
        <strain evidence="2 3">Y60-23</strain>
    </source>
</reference>
<feature type="transmembrane region" description="Helical" evidence="1">
    <location>
        <begin position="66"/>
        <end position="88"/>
    </location>
</feature>
<feature type="transmembrane region" description="Helical" evidence="1">
    <location>
        <begin position="6"/>
        <end position="26"/>
    </location>
</feature>
<sequence>MTLELAGFLLSAVGSLAMAVPTLVLLPLRAGEARTKAASKTSGDPMAKASRLFSQRILRLTSFERWSFSLGLGAFALGQVLFLVNYLAQGAPVD</sequence>
<keyword evidence="1" id="KW-0472">Membrane</keyword>
<organism evidence="2 3">
    <name type="scientific">Hyphobacterium marinum</name>
    <dbReference type="NCBI Taxonomy" id="3116574"/>
    <lineage>
        <taxon>Bacteria</taxon>
        <taxon>Pseudomonadati</taxon>
        <taxon>Pseudomonadota</taxon>
        <taxon>Alphaproteobacteria</taxon>
        <taxon>Maricaulales</taxon>
        <taxon>Maricaulaceae</taxon>
        <taxon>Hyphobacterium</taxon>
    </lineage>
</organism>
<proteinExistence type="predicted"/>
<evidence type="ECO:0000256" key="1">
    <source>
        <dbReference type="SAM" id="Phobius"/>
    </source>
</evidence>
<dbReference type="Proteomes" id="UP001310692">
    <property type="component" value="Unassembled WGS sequence"/>
</dbReference>
<dbReference type="RefSeq" id="WP_330194727.1">
    <property type="nucleotide sequence ID" value="NZ_JAZDRO010000001.1"/>
</dbReference>
<gene>
    <name evidence="2" type="ORF">V0U35_00730</name>
</gene>
<evidence type="ECO:0000313" key="2">
    <source>
        <dbReference type="EMBL" id="MEE2565188.1"/>
    </source>
</evidence>
<accession>A0ABU7LUF1</accession>
<name>A0ABU7LUF1_9PROT</name>
<comment type="caution">
    <text evidence="2">The sequence shown here is derived from an EMBL/GenBank/DDBJ whole genome shotgun (WGS) entry which is preliminary data.</text>
</comment>
<protein>
    <recommendedName>
        <fullName evidence="4">MFS transporter</fullName>
    </recommendedName>
</protein>
<keyword evidence="3" id="KW-1185">Reference proteome</keyword>